<evidence type="ECO:0000313" key="3">
    <source>
        <dbReference type="EMBL" id="KAL0427282.1"/>
    </source>
</evidence>
<dbReference type="PANTHER" id="PTHR31549">
    <property type="entry name" value="PROTEIN, PUTATIVE (DUF247)-RELATED-RELATED"/>
    <property type="match status" value="1"/>
</dbReference>
<feature type="transmembrane region" description="Helical" evidence="2">
    <location>
        <begin position="274"/>
        <end position="299"/>
    </location>
</feature>
<feature type="region of interest" description="Disordered" evidence="1">
    <location>
        <begin position="42"/>
        <end position="67"/>
    </location>
</feature>
<dbReference type="Pfam" id="PF03140">
    <property type="entry name" value="DUF247"/>
    <property type="match status" value="1"/>
</dbReference>
<proteinExistence type="predicted"/>
<keyword evidence="2" id="KW-1133">Transmembrane helix</keyword>
<organism evidence="3">
    <name type="scientific">Sesamum latifolium</name>
    <dbReference type="NCBI Taxonomy" id="2727402"/>
    <lineage>
        <taxon>Eukaryota</taxon>
        <taxon>Viridiplantae</taxon>
        <taxon>Streptophyta</taxon>
        <taxon>Embryophyta</taxon>
        <taxon>Tracheophyta</taxon>
        <taxon>Spermatophyta</taxon>
        <taxon>Magnoliopsida</taxon>
        <taxon>eudicotyledons</taxon>
        <taxon>Gunneridae</taxon>
        <taxon>Pentapetalae</taxon>
        <taxon>asterids</taxon>
        <taxon>lamiids</taxon>
        <taxon>Lamiales</taxon>
        <taxon>Pedaliaceae</taxon>
        <taxon>Sesamum</taxon>
    </lineage>
</organism>
<dbReference type="EMBL" id="JACGWN010000010">
    <property type="protein sequence ID" value="KAL0427282.1"/>
    <property type="molecule type" value="Genomic_DNA"/>
</dbReference>
<name>A0AAW2VDK5_9LAMI</name>
<protein>
    <submittedName>
        <fullName evidence="3">Uncharacterized protein</fullName>
    </submittedName>
</protein>
<reference evidence="3" key="2">
    <citation type="journal article" date="2024" name="Plant">
        <title>Genomic evolution and insights into agronomic trait innovations of Sesamum species.</title>
        <authorList>
            <person name="Miao H."/>
            <person name="Wang L."/>
            <person name="Qu L."/>
            <person name="Liu H."/>
            <person name="Sun Y."/>
            <person name="Le M."/>
            <person name="Wang Q."/>
            <person name="Wei S."/>
            <person name="Zheng Y."/>
            <person name="Lin W."/>
            <person name="Duan Y."/>
            <person name="Cao H."/>
            <person name="Xiong S."/>
            <person name="Wang X."/>
            <person name="Wei L."/>
            <person name="Li C."/>
            <person name="Ma Q."/>
            <person name="Ju M."/>
            <person name="Zhao R."/>
            <person name="Li G."/>
            <person name="Mu C."/>
            <person name="Tian Q."/>
            <person name="Mei H."/>
            <person name="Zhang T."/>
            <person name="Gao T."/>
            <person name="Zhang H."/>
        </authorList>
    </citation>
    <scope>NUCLEOTIDE SEQUENCE</scope>
    <source>
        <strain evidence="3">KEN1</strain>
    </source>
</reference>
<keyword evidence="2" id="KW-0472">Membrane</keyword>
<sequence length="321" mass="35933">MLENQIPAVLLKKIRRVLDHSPNDEGDDHTLFGEFQAFCPQRSHTRPNVSKGSGPRPSEPASAPDSQLLSDAKSTLQFLDERGMPGAGTAGHILTFMEKVPWDRILALFHKDQEKPLYEEIDIPSVSQMTEIAGIIYPSAGGIKNIQFIEAAKRFYLPVITLNTHSETILRNLAAYEAASAKPGKIEFVQYMDLMCGIIDTKKDVDILKKAKIIEGELPPEEIVSIFNRIRKSTGEDEKAKSNIEQAIDKANKKFDEVGSVKVKKLLKTYFVVFWKYFSVVLAVVVLLLLTLQAFCSVFGCSRWFGKSTAVQGFQFLYADQ</sequence>
<accession>A0AAW2VDK5</accession>
<evidence type="ECO:0000256" key="2">
    <source>
        <dbReference type="SAM" id="Phobius"/>
    </source>
</evidence>
<gene>
    <name evidence="3" type="ORF">Slati_2903000</name>
</gene>
<dbReference type="AlphaFoldDB" id="A0AAW2VDK5"/>
<comment type="caution">
    <text evidence="3">The sequence shown here is derived from an EMBL/GenBank/DDBJ whole genome shotgun (WGS) entry which is preliminary data.</text>
</comment>
<reference evidence="3" key="1">
    <citation type="submission" date="2020-06" db="EMBL/GenBank/DDBJ databases">
        <authorList>
            <person name="Li T."/>
            <person name="Hu X."/>
            <person name="Zhang T."/>
            <person name="Song X."/>
            <person name="Zhang H."/>
            <person name="Dai N."/>
            <person name="Sheng W."/>
            <person name="Hou X."/>
            <person name="Wei L."/>
        </authorList>
    </citation>
    <scope>NUCLEOTIDE SEQUENCE</scope>
    <source>
        <strain evidence="3">KEN1</strain>
        <tissue evidence="3">Leaf</tissue>
    </source>
</reference>
<keyword evidence="2" id="KW-0812">Transmembrane</keyword>
<dbReference type="InterPro" id="IPR004158">
    <property type="entry name" value="DUF247_pln"/>
</dbReference>
<dbReference type="PANTHER" id="PTHR31549:SF289">
    <property type="match status" value="1"/>
</dbReference>
<evidence type="ECO:0000256" key="1">
    <source>
        <dbReference type="SAM" id="MobiDB-lite"/>
    </source>
</evidence>